<evidence type="ECO:0000256" key="2">
    <source>
        <dbReference type="SAM" id="MobiDB-lite"/>
    </source>
</evidence>
<dbReference type="EMBL" id="MN739046">
    <property type="protein sequence ID" value="QHS85662.1"/>
    <property type="molecule type" value="Genomic_DNA"/>
</dbReference>
<protein>
    <submittedName>
        <fullName evidence="4">Uncharacterized protein</fullName>
    </submittedName>
</protein>
<feature type="coiled-coil region" evidence="1">
    <location>
        <begin position="467"/>
        <end position="494"/>
    </location>
</feature>
<feature type="compositionally biased region" description="Acidic residues" evidence="2">
    <location>
        <begin position="1731"/>
        <end position="1742"/>
    </location>
</feature>
<keyword evidence="3" id="KW-1133">Transmembrane helix</keyword>
<evidence type="ECO:0000313" key="4">
    <source>
        <dbReference type="EMBL" id="QHS85662.1"/>
    </source>
</evidence>
<keyword evidence="1" id="KW-0175">Coiled coil</keyword>
<proteinExistence type="predicted"/>
<feature type="compositionally biased region" description="Polar residues" evidence="2">
    <location>
        <begin position="1782"/>
        <end position="1791"/>
    </location>
</feature>
<name>A0A6C0B0N4_9ZZZZ</name>
<feature type="transmembrane region" description="Helical" evidence="3">
    <location>
        <begin position="178"/>
        <end position="196"/>
    </location>
</feature>
<feature type="region of interest" description="Disordered" evidence="2">
    <location>
        <begin position="1656"/>
        <end position="1748"/>
    </location>
</feature>
<feature type="transmembrane region" description="Helical" evidence="3">
    <location>
        <begin position="348"/>
        <end position="370"/>
    </location>
</feature>
<feature type="region of interest" description="Disordered" evidence="2">
    <location>
        <begin position="1774"/>
        <end position="1803"/>
    </location>
</feature>
<evidence type="ECO:0000256" key="3">
    <source>
        <dbReference type="SAM" id="Phobius"/>
    </source>
</evidence>
<keyword evidence="3" id="KW-0472">Membrane</keyword>
<sequence length="2321" mass="267296">MSALSYNLGTTISDVSEENINQSTIDRYNFENFDKIDKNLDNIFNQAESIMNNYSTHEEKQRTFIVYKNSYTTMNSILLDNEMYSRPATSIQSGPADAGSDDRKKTVSDLQRELIKSFKVTNYSAIENRKQMRMYRRMKILEKILQKREATAKDFLKNQGDYKTYAWNLLTYSIAPTVLASGIAGVGIMFQAVVILKSIANPTIWLSFGEKIFTNKVYFSLFNDIMSGLNIFNRTEFLRLQQQYIEVNAYLSTPSSPSSLSKTDEEKAEFIKKTIMAVFELDDGSGQPYTKDMFKTEFGVDFETPIASFFQFIKNIIDKKNLEEPLILNNASWFDFIIQNFNSPKFKFAFAAFGLAVPIVGYITTTLQIFNEFQHVHSAIALRGIKDFHKLSSYRNFMTVYGDTVSTISTTNASELINYIFQNDQTASGIAQFVGLFGLTSQTFGVVISTGTNAVLQSTIEGYFEKIMRDAKAKKKEEEELKTLEKREDELVAEIEKEVVMRSNYKGQGKTNEEIVELLSGNDPDDSELKLKFFVSRYLVIFKRQFLKFKDDPVIYLNSMIATLCTIHNIKSLFYMYAFSNLATEIFPALALKGIFHKELIPYLQSKLPVFSLANLSIEAIKYVTFGFFDNWSVSNFLQRFINLYFGYSSDEQVNEQLNILRNQWIKEIVDDFQVIQGYLQNEFFKTDLGMSIEKFFAKLDEFILVRISKTVCKFTYSLVLIPAFQIKLAEKIPKFNTNFFNIIFNVNNEDSLKRLASWVTNKMYNMQSSGLSLNQMSSAFVEFMDNDKILYKNVIPFLSMEGYYETQDFNLDRLLGKVMTEDSNDKSFKINDWINTWERNRPTQYLSRIFSLFDRVNFITQLSKDKFFGLKSIKHGGKDQLIRINAFTVMRQFYTITGLTLPVVDTSHPEYGTTLAELDTFDTGNPDNSVKYKDRLANMIQYEESFKADLFKIQFVKYSEYMKAQRQQQQGQGQQLYYDIIDDFNYYDFISWLQEEKRTLLTTNQSTTVKYDPIKGNALEVALLDEVMKYTTETLLIEGLDVLSSQNNHAQQILLNMFSLGELDPRYSSIEALINQGQGQQGRQGQQGQTRYQDFLEHNYQRDYSVKSFEMVAASNSEVEIIIPNFVGFYSSNVDMIEFLDFQSKMRYVLSQTDVDSLFSKLNEVRTALNGNNEELSVLESKYNKKLAPIYRKIYRMYIDFVRIYSGTNNKDTVKLASLGFDYTKFKDKFIADIKEKNNFTFKTTDDILTVIDEEERNARSKGEESLSQILGAIIKKCTANGKTYYISKTTDLDINTFKKVKNCIVDPRLTSNDLLTILLHPEMIVYIRNYITTKQSNNQPIFSGGYFNTLFTTIIERNMFQIMYETLEEQITEGRDEIAREDRGKLEEELNKPTTVANRKVQIEQILKQLSEKEFHNKELVAFKDVFHEMTLRAKTSARAGADLYDYLSYTFDNNNQIEQNNLYSTMEATTTVKTRVDELKSLCNNNNETTKTNIYDFLSEITTPDPKVFFIQLSNVRNINSTGGMVSYFDIDELAKKIPYLRDIMTEMKTMSYSTAQLFEKLDIKLKKRNPLLPHIQEDYVDCQQLQEYLTKYKEWLEFQEKTYMFYRRGLFFSINASMYKNIEEYRTDIRSFYSDYYRDLTRLHEKYKAKTPELQQVSILPSSTPRAGNTPPGSSAPEPPSGSSGGPALQVELPSEESRADMARKEAEKQKQQEKEKEETKEKQQQEEDEKQQEEEGEDEKKKEELKQQYSLLFGGNDFLDFLNKLATMAGGTENMPPESSGTTITENEPDEYDSSREKGAKEMCEENALNWWHYVGTPDNPYKVKNDREFTKEQAKSCSDQNVLMKFYEFVASAGDIVLQLVESFFLYIVWPALNIASVIAHATGNTEVALVIDNILIPMCLLIANNASCFPFILLMMISFILEILTNNPAFRADLDKNFIKMFLISQFIYYYGAFTNSKFGKSKVRTCKANIERQLQANPFLNYLIGPYLDIDKIKTMNDRSIRLLTPDVTINGVSVTKYNKSDIEKYNPFGNLNLGQIDPDLERYYTGSGIKPNDNYFATIFLLLPYILNDTSPAVITAKEAFEQKESAAIGGGPSIDEADYRRLPMFAAFLLQISKGNDFNFIINYFSSRIFNQLPPPTGQSAWFQVKIMALLDPIHGGTYRQNLITVIGEIIFASIENEIIRMYLFTTLFGNKSSSLKNPDGGINLFRDNIDELVKNLLAKYTDVNGQLNTTGVLSDLNQQINKAISDTTTAIWDYLMGRGPPPPRPPSAKDDFNKDIEKMIEDNKYMSPDDITNLVNRASTHFNDATCRPP</sequence>
<reference evidence="4" key="1">
    <citation type="journal article" date="2020" name="Nature">
        <title>Giant virus diversity and host interactions through global metagenomics.</title>
        <authorList>
            <person name="Schulz F."/>
            <person name="Roux S."/>
            <person name="Paez-Espino D."/>
            <person name="Jungbluth S."/>
            <person name="Walsh D.A."/>
            <person name="Denef V.J."/>
            <person name="McMahon K.D."/>
            <person name="Konstantinidis K.T."/>
            <person name="Eloe-Fadrosh E.A."/>
            <person name="Kyrpides N.C."/>
            <person name="Woyke T."/>
        </authorList>
    </citation>
    <scope>NUCLEOTIDE SEQUENCE</scope>
    <source>
        <strain evidence="4">GVMAG-M-3300009182-78</strain>
    </source>
</reference>
<feature type="compositionally biased region" description="Basic and acidic residues" evidence="2">
    <location>
        <begin position="1700"/>
        <end position="1730"/>
    </location>
</feature>
<keyword evidence="3" id="KW-0812">Transmembrane</keyword>
<accession>A0A6C0B0N4</accession>
<feature type="compositionally biased region" description="Polar residues" evidence="2">
    <location>
        <begin position="1657"/>
        <end position="1671"/>
    </location>
</feature>
<organism evidence="4">
    <name type="scientific">viral metagenome</name>
    <dbReference type="NCBI Taxonomy" id="1070528"/>
    <lineage>
        <taxon>unclassified sequences</taxon>
        <taxon>metagenomes</taxon>
        <taxon>organismal metagenomes</taxon>
    </lineage>
</organism>
<evidence type="ECO:0000256" key="1">
    <source>
        <dbReference type="SAM" id="Coils"/>
    </source>
</evidence>